<reference evidence="2" key="1">
    <citation type="submission" date="2018-12" db="EMBL/GenBank/DDBJ databases">
        <title>Complete genome sequence of Paenibacillus sp. MBLB1234.</title>
        <authorList>
            <person name="Nam Y.-D."/>
            <person name="Kang J."/>
            <person name="Chung W.-H."/>
            <person name="Park Y.S."/>
        </authorList>
    </citation>
    <scope>NUCLEOTIDE SEQUENCE [LARGE SCALE GENOMIC DNA]</scope>
    <source>
        <strain evidence="2">MBLB1234</strain>
    </source>
</reference>
<evidence type="ECO:0008006" key="3">
    <source>
        <dbReference type="Google" id="ProtNLM"/>
    </source>
</evidence>
<dbReference type="AlphaFoldDB" id="A0A3S9V6E1"/>
<protein>
    <recommendedName>
        <fullName evidence="3">Erythromycin esterase family protein</fullName>
    </recommendedName>
</protein>
<dbReference type="KEGG" id="plut:EI981_01205"/>
<proteinExistence type="predicted"/>
<sequence>MKNANILAFIVLVVILALTACSKSPARGGVSPSSSTMPLSHSTAQIYLYGEQHGVEKILDKEFELWYEHYHNENMQHLFVELPYYTAEFLNMWMQSDNDDILDEIFDDWKGTASHNPYSKAFYQKIKRECPQTVFHGTDVGHQYSSTGERFMNQLQKSKLEDSEQYQFVQKVIEQGIYYYENSDEAYRENMMSENFIYEFDKLSGESIMGIYGSSHTGLNSLNSTNTVPSMANQLMEHYGDAIRSEDLSSLAKDIDPYRVDTIEVSGKNYKASYFGKQDMTGFKDFASREFWRLENAYDDFKDRPKTGDLLPYDNYPMLIEKEQVFIMDITRTDGSVIRTYYRSDGYVWRGNPSTEEFATE</sequence>
<dbReference type="EMBL" id="CP034346">
    <property type="protein sequence ID" value="AZS18071.1"/>
    <property type="molecule type" value="Genomic_DNA"/>
</dbReference>
<dbReference type="PROSITE" id="PS51257">
    <property type="entry name" value="PROKAR_LIPOPROTEIN"/>
    <property type="match status" value="1"/>
</dbReference>
<keyword evidence="2" id="KW-1185">Reference proteome</keyword>
<name>A0A3S9V6E1_9BACL</name>
<dbReference type="OrthoDB" id="1957142at2"/>
<evidence type="ECO:0000313" key="1">
    <source>
        <dbReference type="EMBL" id="AZS18071.1"/>
    </source>
</evidence>
<accession>A0A3S9V6E1</accession>
<gene>
    <name evidence="1" type="ORF">EI981_01205</name>
</gene>
<dbReference type="Proteomes" id="UP000270678">
    <property type="component" value="Chromosome"/>
</dbReference>
<evidence type="ECO:0000313" key="2">
    <source>
        <dbReference type="Proteomes" id="UP000270678"/>
    </source>
</evidence>
<organism evidence="1 2">
    <name type="scientific">Paenibacillus lutimineralis</name>
    <dbReference type="NCBI Taxonomy" id="2707005"/>
    <lineage>
        <taxon>Bacteria</taxon>
        <taxon>Bacillati</taxon>
        <taxon>Bacillota</taxon>
        <taxon>Bacilli</taxon>
        <taxon>Bacillales</taxon>
        <taxon>Paenibacillaceae</taxon>
        <taxon>Paenibacillus</taxon>
    </lineage>
</organism>